<dbReference type="Proteomes" id="UP000002640">
    <property type="component" value="Unassembled WGS sequence"/>
</dbReference>
<evidence type="ECO:0000313" key="2">
    <source>
        <dbReference type="Proteomes" id="UP000002640"/>
    </source>
</evidence>
<name>G4ZQ24_PHYSP</name>
<accession>G4ZQ24</accession>
<dbReference type="AlphaFoldDB" id="G4ZQ24"/>
<dbReference type="InterPro" id="IPR052727">
    <property type="entry name" value="Rab4/Rab5_effector"/>
</dbReference>
<dbReference type="PANTHER" id="PTHR13510:SF44">
    <property type="entry name" value="RABENOSYN-5"/>
    <property type="match status" value="1"/>
</dbReference>
<dbReference type="Gene3D" id="3.30.530.20">
    <property type="match status" value="1"/>
</dbReference>
<dbReference type="InterPro" id="IPR011011">
    <property type="entry name" value="Znf_FYVE_PHD"/>
</dbReference>
<dbReference type="PANTHER" id="PTHR13510">
    <property type="entry name" value="FYVE-FINGER-CONTAINING RAB5 EFFECTOR PROTEIN RABENOSYN-5-RELATED"/>
    <property type="match status" value="1"/>
</dbReference>
<keyword evidence="2" id="KW-1185">Reference proteome</keyword>
<dbReference type="EMBL" id="JH159155">
    <property type="protein sequence ID" value="EGZ14413.1"/>
    <property type="molecule type" value="Genomic_DNA"/>
</dbReference>
<dbReference type="RefSeq" id="XP_009528162.1">
    <property type="nucleotide sequence ID" value="XM_009529867.1"/>
</dbReference>
<dbReference type="KEGG" id="psoj:PHYSODRAFT_505230"/>
<sequence>MARGDVLASPFKPVTLSSIDTKQLRAVAKTILDANLHRYRRFMDVDEGRVDPNEWKLVRTKDQVEVYLERPRRKAFSPFQVHPVAVQSALQPILCVGPTPGTLDDVMLGGVVDSTTAVSTSRTSFGNDFSDTAMLALVKDPSVLEPYTSVAVKWMELDVRRRSMGLVKNRDYVYVEMTGAKKLPNGEQVGYHVMHSVGIPQAHALPGKVRAKLSVCTFFRQVDKASVSIYSMGMMDPMSDRVRQVVVPRFVKMLLSTFKCREESTVKKLTQSLGKRYSELDNRRPSSSDNSNCITCTKRSWRLAKLSSRNNTCMICCGYICGSCRIEKKLKVPTPDMKIVTKKVAFCFSCLTDVMTANESEFSFVEDSNDAPEIPRSTYHSVWSTRLPRWNHDEPHADFASTR</sequence>
<organism evidence="1 2">
    <name type="scientific">Phytophthora sojae (strain P6497)</name>
    <name type="common">Soybean stem and root rot agent</name>
    <name type="synonym">Phytophthora megasperma f. sp. glycines</name>
    <dbReference type="NCBI Taxonomy" id="1094619"/>
    <lineage>
        <taxon>Eukaryota</taxon>
        <taxon>Sar</taxon>
        <taxon>Stramenopiles</taxon>
        <taxon>Oomycota</taxon>
        <taxon>Peronosporomycetes</taxon>
        <taxon>Peronosporales</taxon>
        <taxon>Peronosporaceae</taxon>
        <taxon>Phytophthora</taxon>
    </lineage>
</organism>
<evidence type="ECO:0008006" key="3">
    <source>
        <dbReference type="Google" id="ProtNLM"/>
    </source>
</evidence>
<dbReference type="GeneID" id="20658456"/>
<dbReference type="InterPro" id="IPR023393">
    <property type="entry name" value="START-like_dom_sf"/>
</dbReference>
<evidence type="ECO:0000313" key="1">
    <source>
        <dbReference type="EMBL" id="EGZ14413.1"/>
    </source>
</evidence>
<dbReference type="OMA" id="DVMTANE"/>
<gene>
    <name evidence="1" type="ORF">PHYSODRAFT_505230</name>
</gene>
<proteinExistence type="predicted"/>
<dbReference type="SUPFAM" id="SSF57903">
    <property type="entry name" value="FYVE/PHD zinc finger"/>
    <property type="match status" value="1"/>
</dbReference>
<protein>
    <recommendedName>
        <fullName evidence="3">FYVE-type domain-containing protein</fullName>
    </recommendedName>
</protein>
<dbReference type="InParanoid" id="G4ZQ24"/>
<reference evidence="1 2" key="1">
    <citation type="journal article" date="2006" name="Science">
        <title>Phytophthora genome sequences uncover evolutionary origins and mechanisms of pathogenesis.</title>
        <authorList>
            <person name="Tyler B.M."/>
            <person name="Tripathy S."/>
            <person name="Zhang X."/>
            <person name="Dehal P."/>
            <person name="Jiang R.H."/>
            <person name="Aerts A."/>
            <person name="Arredondo F.D."/>
            <person name="Baxter L."/>
            <person name="Bensasson D."/>
            <person name="Beynon J.L."/>
            <person name="Chapman J."/>
            <person name="Damasceno C.M."/>
            <person name="Dorrance A.E."/>
            <person name="Dou D."/>
            <person name="Dickerman A.W."/>
            <person name="Dubchak I.L."/>
            <person name="Garbelotto M."/>
            <person name="Gijzen M."/>
            <person name="Gordon S.G."/>
            <person name="Govers F."/>
            <person name="Grunwald N.J."/>
            <person name="Huang W."/>
            <person name="Ivors K.L."/>
            <person name="Jones R.W."/>
            <person name="Kamoun S."/>
            <person name="Krampis K."/>
            <person name="Lamour K.H."/>
            <person name="Lee M.K."/>
            <person name="McDonald W.H."/>
            <person name="Medina M."/>
            <person name="Meijer H.J."/>
            <person name="Nordberg E.K."/>
            <person name="Maclean D.J."/>
            <person name="Ospina-Giraldo M.D."/>
            <person name="Morris P.F."/>
            <person name="Phuntumart V."/>
            <person name="Putnam N.H."/>
            <person name="Rash S."/>
            <person name="Rose J.K."/>
            <person name="Sakihama Y."/>
            <person name="Salamov A.A."/>
            <person name="Savidor A."/>
            <person name="Scheuring C.F."/>
            <person name="Smith B.M."/>
            <person name="Sobral B.W."/>
            <person name="Terry A."/>
            <person name="Torto-Alalibo T.A."/>
            <person name="Win J."/>
            <person name="Xu Z."/>
            <person name="Zhang H."/>
            <person name="Grigoriev I.V."/>
            <person name="Rokhsar D.S."/>
            <person name="Boore J.L."/>
        </authorList>
    </citation>
    <scope>NUCLEOTIDE SEQUENCE [LARGE SCALE GENOMIC DNA]</scope>
    <source>
        <strain evidence="1 2">P6497</strain>
    </source>
</reference>